<organism evidence="1 2">
    <name type="scientific">Rhodovulum imhoffii</name>
    <dbReference type="NCBI Taxonomy" id="365340"/>
    <lineage>
        <taxon>Bacteria</taxon>
        <taxon>Pseudomonadati</taxon>
        <taxon>Pseudomonadota</taxon>
        <taxon>Alphaproteobacteria</taxon>
        <taxon>Rhodobacterales</taxon>
        <taxon>Paracoccaceae</taxon>
        <taxon>Rhodovulum</taxon>
    </lineage>
</organism>
<feature type="non-terminal residue" evidence="1">
    <location>
        <position position="43"/>
    </location>
</feature>
<dbReference type="EMBL" id="QAAA01000022">
    <property type="protein sequence ID" value="PTN00789.1"/>
    <property type="molecule type" value="Genomic_DNA"/>
</dbReference>
<name>A0A2T5BP64_9RHOB</name>
<evidence type="ECO:0000313" key="1">
    <source>
        <dbReference type="EMBL" id="PTN00789.1"/>
    </source>
</evidence>
<dbReference type="Proteomes" id="UP000243859">
    <property type="component" value="Unassembled WGS sequence"/>
</dbReference>
<sequence length="43" mass="4795">MPETKAEAAAIHPPLADFALSSHIDAPRYSEMYRFSVEDPEGF</sequence>
<gene>
    <name evidence="1" type="ORF">C8N32_1221</name>
</gene>
<keyword evidence="2" id="KW-1185">Reference proteome</keyword>
<dbReference type="AlphaFoldDB" id="A0A2T5BP64"/>
<reference evidence="1 2" key="1">
    <citation type="submission" date="2018-04" db="EMBL/GenBank/DDBJ databases">
        <title>Genomic Encyclopedia of Archaeal and Bacterial Type Strains, Phase II (KMG-II): from individual species to whole genera.</title>
        <authorList>
            <person name="Goeker M."/>
        </authorList>
    </citation>
    <scope>NUCLEOTIDE SEQUENCE [LARGE SCALE GENOMIC DNA]</scope>
    <source>
        <strain evidence="1 2">DSM 18064</strain>
    </source>
</reference>
<proteinExistence type="predicted"/>
<protein>
    <submittedName>
        <fullName evidence="1">Uncharacterized protein</fullName>
    </submittedName>
</protein>
<accession>A0A2T5BP64</accession>
<evidence type="ECO:0000313" key="2">
    <source>
        <dbReference type="Proteomes" id="UP000243859"/>
    </source>
</evidence>
<comment type="caution">
    <text evidence="1">The sequence shown here is derived from an EMBL/GenBank/DDBJ whole genome shotgun (WGS) entry which is preliminary data.</text>
</comment>